<dbReference type="InterPro" id="IPR013525">
    <property type="entry name" value="ABC2_TM"/>
</dbReference>
<feature type="transmembrane region" description="Helical" evidence="6">
    <location>
        <begin position="179"/>
        <end position="198"/>
    </location>
</feature>
<accession>A0A0H3HZM3</accession>
<evidence type="ECO:0000256" key="1">
    <source>
        <dbReference type="ARBA" id="ARBA00004651"/>
    </source>
</evidence>
<dbReference type="Proteomes" id="UP000269665">
    <property type="component" value="Unassembled WGS sequence"/>
</dbReference>
<keyword evidence="5 6" id="KW-0472">Membrane</keyword>
<dbReference type="EMBL" id="WABS01000029">
    <property type="protein sequence ID" value="MBI0555718.1"/>
    <property type="molecule type" value="Genomic_DNA"/>
</dbReference>
<keyword evidence="3 6" id="KW-0812">Transmembrane</keyword>
<evidence type="ECO:0000313" key="13">
    <source>
        <dbReference type="Proteomes" id="UP001194579"/>
    </source>
</evidence>
<reference evidence="13" key="4">
    <citation type="submission" date="2023-07" db="EMBL/GenBank/DDBJ databases">
        <title>Identification of Pectobacterium versatile causing blackleg of potato from New York State with a whole genome sequencing approach.</title>
        <authorList>
            <person name="Ma X."/>
            <person name="Swingle B."/>
        </authorList>
    </citation>
    <scope>NUCLEOTIDE SEQUENCE [LARGE SCALE GENOMIC DNA]</scope>
    <source>
        <strain evidence="13">NY1588A</strain>
    </source>
</reference>
<evidence type="ECO:0000313" key="9">
    <source>
        <dbReference type="EMBL" id="MBI0555718.1"/>
    </source>
</evidence>
<evidence type="ECO:0000256" key="4">
    <source>
        <dbReference type="ARBA" id="ARBA00022989"/>
    </source>
</evidence>
<dbReference type="Proteomes" id="UP001194579">
    <property type="component" value="Unassembled WGS sequence"/>
</dbReference>
<dbReference type="OrthoDB" id="9811522at2"/>
<dbReference type="Pfam" id="PF12698">
    <property type="entry name" value="ABC2_membrane_3"/>
    <property type="match status" value="1"/>
</dbReference>
<evidence type="ECO:0000256" key="6">
    <source>
        <dbReference type="SAM" id="Phobius"/>
    </source>
</evidence>
<name>A0A0H3HZM3_PECPM</name>
<dbReference type="Gene3D" id="3.40.1710.10">
    <property type="entry name" value="abc type-2 transporter like domain"/>
    <property type="match status" value="1"/>
</dbReference>
<feature type="transmembrane region" description="Helical" evidence="6">
    <location>
        <begin position="12"/>
        <end position="33"/>
    </location>
</feature>
<comment type="subcellular location">
    <subcellularLocation>
        <location evidence="1">Cell membrane</location>
        <topology evidence="1">Multi-pass membrane protein</topology>
    </subcellularLocation>
</comment>
<feature type="domain" description="ABC-2 type transporter transmembrane" evidence="7">
    <location>
        <begin position="13"/>
        <end position="356"/>
    </location>
</feature>
<dbReference type="eggNOG" id="COG1511">
    <property type="taxonomic scope" value="Bacteria"/>
</dbReference>
<dbReference type="PATRIC" id="fig|1166016.3.peg.505"/>
<protein>
    <submittedName>
        <fullName evidence="9">ABC transporter permease</fullName>
    </submittedName>
    <submittedName>
        <fullName evidence="8">ABC-type multidrug transport system permease component</fullName>
    </submittedName>
</protein>
<dbReference type="Proteomes" id="UP000008044">
    <property type="component" value="Chromosome"/>
</dbReference>
<dbReference type="RefSeq" id="WP_014698637.1">
    <property type="nucleotide sequence ID" value="NC_017845.1"/>
</dbReference>
<dbReference type="KEGG" id="ppar:A8F97_16000"/>
<dbReference type="GeneID" id="45850968"/>
<keyword evidence="4 6" id="KW-1133">Transmembrane helix</keyword>
<organism evidence="8 11">
    <name type="scientific">Pectobacterium parmentieri</name>
    <dbReference type="NCBI Taxonomy" id="1905730"/>
    <lineage>
        <taxon>Bacteria</taxon>
        <taxon>Pseudomonadati</taxon>
        <taxon>Pseudomonadota</taxon>
        <taxon>Gammaproteobacteria</taxon>
        <taxon>Enterobacterales</taxon>
        <taxon>Pectobacteriaceae</taxon>
        <taxon>Pectobacterium</taxon>
    </lineage>
</organism>
<evidence type="ECO:0000313" key="11">
    <source>
        <dbReference type="Proteomes" id="UP000008044"/>
    </source>
</evidence>
<dbReference type="PANTHER" id="PTHR30294:SF47">
    <property type="entry name" value="INNER MEMBRANE TRANSPORT PERMEASE YHHJ"/>
    <property type="match status" value="1"/>
</dbReference>
<reference evidence="9" key="5">
    <citation type="submission" date="2024-05" db="EMBL/GenBank/DDBJ databases">
        <title>Identification of Pectobacterium versatile causing blackleg of potato from New York State with a whole genome sequencing approach.</title>
        <authorList>
            <person name="Ma X."/>
            <person name="Swingle B."/>
        </authorList>
    </citation>
    <scope>NUCLEOTIDE SEQUENCE</scope>
    <source>
        <strain evidence="9">NY1588A</strain>
    </source>
</reference>
<dbReference type="GO" id="GO:0140359">
    <property type="term" value="F:ABC-type transporter activity"/>
    <property type="evidence" value="ECO:0007669"/>
    <property type="project" value="InterPro"/>
</dbReference>
<dbReference type="PANTHER" id="PTHR30294">
    <property type="entry name" value="MEMBRANE COMPONENT OF ABC TRANSPORTER YHHJ-RELATED"/>
    <property type="match status" value="1"/>
</dbReference>
<dbReference type="GO" id="GO:0005886">
    <property type="term" value="C:plasma membrane"/>
    <property type="evidence" value="ECO:0007669"/>
    <property type="project" value="UniProtKB-SubCell"/>
</dbReference>
<feature type="transmembrane region" description="Helical" evidence="6">
    <location>
        <begin position="286"/>
        <end position="308"/>
    </location>
</feature>
<gene>
    <name evidence="8" type="ordered locus">W5S_0502</name>
    <name evidence="10" type="ORF">C5E00_20510</name>
    <name evidence="9" type="ORF">F6Q06_14635</name>
</gene>
<dbReference type="EMBL" id="CP003415">
    <property type="protein sequence ID" value="AFI88628.1"/>
    <property type="molecule type" value="Genomic_DNA"/>
</dbReference>
<evidence type="ECO:0000259" key="7">
    <source>
        <dbReference type="Pfam" id="PF12698"/>
    </source>
</evidence>
<feature type="transmembrane region" description="Helical" evidence="6">
    <location>
        <begin position="328"/>
        <end position="356"/>
    </location>
</feature>
<dbReference type="STRING" id="1905730.W5S_0502"/>
<feature type="transmembrane region" description="Helical" evidence="6">
    <location>
        <begin position="255"/>
        <end position="279"/>
    </location>
</feature>
<keyword evidence="13" id="KW-1185">Reference proteome</keyword>
<reference evidence="8 11" key="1">
    <citation type="journal article" date="2012" name="J. Bacteriol.">
        <title>Genome sequence of Pectobacterium sp. strain SCC3193.</title>
        <authorList>
            <person name="Koskinen J.P."/>
            <person name="Laine P."/>
            <person name="Niemi O."/>
            <person name="Nykyri J."/>
            <person name="Harjunpaa H."/>
            <person name="Auvinen P."/>
            <person name="Paulin L."/>
            <person name="Pirhonen M."/>
            <person name="Palva T."/>
            <person name="Holm L."/>
        </authorList>
    </citation>
    <scope>NUCLEOTIDE SEQUENCE [LARGE SCALE GENOMIC DNA]</scope>
    <source>
        <strain evidence="8 11">SCC3193</strain>
    </source>
</reference>
<evidence type="ECO:0000313" key="12">
    <source>
        <dbReference type="Proteomes" id="UP000269665"/>
    </source>
</evidence>
<dbReference type="KEGG" id="pec:W5S_0502"/>
<reference evidence="8" key="2">
    <citation type="submission" date="2012-03" db="EMBL/GenBank/DDBJ databases">
        <authorList>
            <person name="Koskinen P."/>
            <person name="Laine P."/>
            <person name="Niemi O."/>
            <person name="Nykyri J."/>
            <person name="Harjunpaa H."/>
            <person name="Auvinen P."/>
            <person name="Paulin L."/>
            <person name="Pirhonen M."/>
            <person name="Palva T."/>
            <person name="Holm L."/>
        </authorList>
    </citation>
    <scope>NUCLEOTIDE SEQUENCE</scope>
    <source>
        <strain evidence="8">SCC3193</strain>
    </source>
</reference>
<dbReference type="HOGENOM" id="CLU_039483_10_2_6"/>
<evidence type="ECO:0000256" key="2">
    <source>
        <dbReference type="ARBA" id="ARBA00022475"/>
    </source>
</evidence>
<evidence type="ECO:0000256" key="3">
    <source>
        <dbReference type="ARBA" id="ARBA00022692"/>
    </source>
</evidence>
<reference evidence="10 12" key="3">
    <citation type="journal article" date="2018" name="BMC Genomics">
        <title>High genomic variability in the plant pathogenic bacterium Pectobacterium parmentieri deciphered from de novo assembled complete genomes.</title>
        <authorList>
            <person name="Zoledowska S."/>
            <person name="Motyka-Pomagruk A."/>
            <person name="Sledz W."/>
            <person name="Mengoni A."/>
            <person name="Lojkowska E."/>
        </authorList>
    </citation>
    <scope>NUCLEOTIDE SEQUENCE [LARGE SCALE GENOMIC DNA]</scope>
    <source>
        <strain evidence="10 12">IFB5626</strain>
    </source>
</reference>
<evidence type="ECO:0000313" key="10">
    <source>
        <dbReference type="EMBL" id="RKO78972.1"/>
    </source>
</evidence>
<keyword evidence="2" id="KW-1003">Cell membrane</keyword>
<feature type="transmembrane region" description="Helical" evidence="6">
    <location>
        <begin position="224"/>
        <end position="243"/>
    </location>
</feature>
<sequence length="372" mass="40582">MIREWRALWRDRWGMALALWLPLFTMLIVWWTLSGAIVRELPIGLIDLDNSTMSRQFARELHASSSFDLNHQFSSIAEGSTSLRGGEIYALVVIPRHFERDIRLKTLPTITAWNNGQFVLIAKVINSSLALVAGTFNGQIAVVQALSQGAAVPEAKGLAVPIGGQITALFNQNANYAQFLLNAIIPSIWSVLLALYGLNTLAREDRHGARWVPENPATAIGSKFLTHWLIGWAWGGIWSYGLYSLLDYPLNGSALLLFASIGVVAGACVALGMAFYALIRDPARAVSIVGALMAPGLAFMGITFPAAAMETFATFWRQLLPVAHYGDIAIAITSYGAGIMQITPALAALACFWLLLPLTLWCYRLSDKETAC</sequence>
<dbReference type="AlphaFoldDB" id="A0A0H3HZM3"/>
<proteinExistence type="predicted"/>
<evidence type="ECO:0000313" key="8">
    <source>
        <dbReference type="EMBL" id="AFI88628.1"/>
    </source>
</evidence>
<evidence type="ECO:0000256" key="5">
    <source>
        <dbReference type="ARBA" id="ARBA00023136"/>
    </source>
</evidence>
<dbReference type="EMBL" id="PSZG01000001">
    <property type="protein sequence ID" value="RKO78972.1"/>
    <property type="molecule type" value="Genomic_DNA"/>
</dbReference>
<dbReference type="InterPro" id="IPR051449">
    <property type="entry name" value="ABC-2_transporter_component"/>
</dbReference>